<dbReference type="GO" id="GO:0006631">
    <property type="term" value="P:fatty acid metabolic process"/>
    <property type="evidence" value="ECO:0007669"/>
    <property type="project" value="UniProtKB-UniPathway"/>
</dbReference>
<dbReference type="GO" id="GO:0016020">
    <property type="term" value="C:membrane"/>
    <property type="evidence" value="ECO:0007669"/>
    <property type="project" value="UniProtKB-SubCell"/>
</dbReference>
<accession>A0A1D1XK31</accession>
<feature type="domain" description="Lipid desaturase" evidence="7">
    <location>
        <begin position="141"/>
        <end position="311"/>
    </location>
</feature>
<feature type="region of interest" description="Disordered" evidence="6">
    <location>
        <begin position="317"/>
        <end position="336"/>
    </location>
</feature>
<dbReference type="UniPathway" id="UPA00199"/>
<comment type="subcellular location">
    <subcellularLocation>
        <location evidence="1">Membrane</location>
        <topology evidence="1">Multi-pass membrane protein</topology>
    </subcellularLocation>
</comment>
<dbReference type="InterPro" id="IPR019547">
    <property type="entry name" value="Lipid_desat"/>
</dbReference>
<keyword evidence="3 8" id="KW-0812">Transmembrane</keyword>
<dbReference type="AlphaFoldDB" id="A0A1D1XK31"/>
<dbReference type="PANTHER" id="PTHR48140:SF1">
    <property type="entry name" value="FATTY ACID DESATURASE 4, CHLOROPLASTIC-RELATED"/>
    <property type="match status" value="1"/>
</dbReference>
<evidence type="ECO:0000256" key="3">
    <source>
        <dbReference type="ARBA" id="ARBA00022692"/>
    </source>
</evidence>
<dbReference type="EMBL" id="GDJX01025172">
    <property type="protein sequence ID" value="JAT42764.1"/>
    <property type="molecule type" value="Transcribed_RNA"/>
</dbReference>
<evidence type="ECO:0000256" key="4">
    <source>
        <dbReference type="ARBA" id="ARBA00022989"/>
    </source>
</evidence>
<evidence type="ECO:0000256" key="1">
    <source>
        <dbReference type="ARBA" id="ARBA00004141"/>
    </source>
</evidence>
<dbReference type="InterPro" id="IPR052864">
    <property type="entry name" value="Chloroplast_FAD_CarF"/>
</dbReference>
<name>A0A1D1XK31_9ARAE</name>
<protein>
    <submittedName>
        <fullName evidence="8">Transmembrane protein 189</fullName>
    </submittedName>
</protein>
<evidence type="ECO:0000256" key="5">
    <source>
        <dbReference type="ARBA" id="ARBA00023136"/>
    </source>
</evidence>
<comment type="similarity">
    <text evidence="2">Belongs to the fatty acid desaturase CarF family.</text>
</comment>
<evidence type="ECO:0000256" key="6">
    <source>
        <dbReference type="SAM" id="MobiDB-lite"/>
    </source>
</evidence>
<dbReference type="Pfam" id="PF10520">
    <property type="entry name" value="Lipid_desat"/>
    <property type="match status" value="1"/>
</dbReference>
<sequence>LSLSLSVVSSPRSTTMYAITTRWHLLRHPHHMQPRRPHDALQAPTATTTIPTVTTTPPGRRNPDLNTAERYHALRATSLPPPAATTTKHTADGESLRSTWAHRAWVAAGCASVLVSLAKSVAAACESGAVLEPLVAAVVGYVLADLGTGVYHWGIDNYGTPSTPVFGSQIEAFQGHHRWPWTITRRQFANNLHALGRAVALAVLPLDLVVPGDAAALHAFAAACGGCVMFSQQFHAWAHGTRSRLPPLVVALQDAGVLVSPRAHAAHHRPPYSGNYCIVSGAWNGFLDEHRVFEAMEMVVFFRFGVRPRSWSGPELAWTEDAGGDGTGGASQVVQR</sequence>
<gene>
    <name evidence="8" type="primary">TMEM189_1</name>
    <name evidence="8" type="ORF">g.22511</name>
</gene>
<feature type="non-terminal residue" evidence="8">
    <location>
        <position position="1"/>
    </location>
</feature>
<dbReference type="PANTHER" id="PTHR48140">
    <property type="entry name" value="FATTY ACID DESATURASE 4, CHLOROPLASTIC-RELATED"/>
    <property type="match status" value="1"/>
</dbReference>
<keyword evidence="5" id="KW-0472">Membrane</keyword>
<organism evidence="8">
    <name type="scientific">Anthurium amnicola</name>
    <dbReference type="NCBI Taxonomy" id="1678845"/>
    <lineage>
        <taxon>Eukaryota</taxon>
        <taxon>Viridiplantae</taxon>
        <taxon>Streptophyta</taxon>
        <taxon>Embryophyta</taxon>
        <taxon>Tracheophyta</taxon>
        <taxon>Spermatophyta</taxon>
        <taxon>Magnoliopsida</taxon>
        <taxon>Liliopsida</taxon>
        <taxon>Araceae</taxon>
        <taxon>Pothoideae</taxon>
        <taxon>Potheae</taxon>
        <taxon>Anthurium</taxon>
    </lineage>
</organism>
<evidence type="ECO:0000256" key="2">
    <source>
        <dbReference type="ARBA" id="ARBA00007620"/>
    </source>
</evidence>
<reference evidence="8" key="1">
    <citation type="submission" date="2015-07" db="EMBL/GenBank/DDBJ databases">
        <title>Transcriptome Assembly of Anthurium amnicola.</title>
        <authorList>
            <person name="Suzuki J."/>
        </authorList>
    </citation>
    <scope>NUCLEOTIDE SEQUENCE</scope>
</reference>
<evidence type="ECO:0000313" key="8">
    <source>
        <dbReference type="EMBL" id="JAT42764.1"/>
    </source>
</evidence>
<keyword evidence="4" id="KW-1133">Transmembrane helix</keyword>
<evidence type="ECO:0000259" key="7">
    <source>
        <dbReference type="Pfam" id="PF10520"/>
    </source>
</evidence>
<proteinExistence type="inferred from homology"/>